<gene>
    <name evidence="3" type="primary">20353545</name>
    <name evidence="2" type="ORF">GGTG_13087</name>
</gene>
<dbReference type="EnsemblFungi" id="EJT69468">
    <property type="protein sequence ID" value="EJT69468"/>
    <property type="gene ID" value="GGTG_13087"/>
</dbReference>
<dbReference type="OrthoDB" id="3852249at2759"/>
<dbReference type="Proteomes" id="UP000006039">
    <property type="component" value="Unassembled WGS sequence"/>
</dbReference>
<sequence length="431" mass="47588">MTSRGEVVSSVLTFLSSNKTLRKKAIKTAYKHGDRLYPIVQSIQAAASGAYMLNNTLNGTLNGTTPLTMAQLRESADLTKKTVGDVVAVATDVARELGALVTPTMNFLTNSGADSAVLFSSFGSIAAAGGIAFVAVKVLQGEAALERIAQSLDGIHAAQQAQVALTAQRDFPAHVHEMVHERVMQTSADPDMDHWFFVWHPDNDWHPGFFRKLEERPIGPAFCGYTHQLDTAFAFMRAARRRIAAKEAQARSRGKGRKPVRLHLLIPAYRHILILDPVRVPDDIGDFVMEGRIHDNRYLVVFNLPADHASRYTRDVGTYRTPPREQNIIERVVEVVMGADAPPPPDYRTLGGGDLPPDGDNNHHDDADAAPPRTKEEAAALALRRATPRREDRRSSFSGPDAPHRKDDVVVRETKRMHRNRSRRASVEAGH</sequence>
<reference evidence="3" key="4">
    <citation type="journal article" date="2015" name="G3 (Bethesda)">
        <title>Genome sequences of three phytopathogenic species of the Magnaporthaceae family of fungi.</title>
        <authorList>
            <person name="Okagaki L.H."/>
            <person name="Nunes C.C."/>
            <person name="Sailsbery J."/>
            <person name="Clay B."/>
            <person name="Brown D."/>
            <person name="John T."/>
            <person name="Oh Y."/>
            <person name="Young N."/>
            <person name="Fitzgerald M."/>
            <person name="Haas B.J."/>
            <person name="Zeng Q."/>
            <person name="Young S."/>
            <person name="Adiconis X."/>
            <person name="Fan L."/>
            <person name="Levin J.Z."/>
            <person name="Mitchell T.K."/>
            <person name="Okubara P.A."/>
            <person name="Farman M.L."/>
            <person name="Kohn L.M."/>
            <person name="Birren B."/>
            <person name="Ma L.-J."/>
            <person name="Dean R.A."/>
        </authorList>
    </citation>
    <scope>NUCLEOTIDE SEQUENCE</scope>
    <source>
        <strain evidence="3">R3-111a-1</strain>
    </source>
</reference>
<dbReference type="eggNOG" id="ENOG502SQW0">
    <property type="taxonomic scope" value="Eukaryota"/>
</dbReference>
<reference evidence="2" key="2">
    <citation type="submission" date="2010-07" db="EMBL/GenBank/DDBJ databases">
        <authorList>
            <consortium name="The Broad Institute Genome Sequencing Platform"/>
            <consortium name="Broad Institute Genome Sequencing Center for Infectious Disease"/>
            <person name="Ma L.-J."/>
            <person name="Dead R."/>
            <person name="Young S."/>
            <person name="Zeng Q."/>
            <person name="Koehrsen M."/>
            <person name="Alvarado L."/>
            <person name="Berlin A."/>
            <person name="Chapman S.B."/>
            <person name="Chen Z."/>
            <person name="Freedman E."/>
            <person name="Gellesch M."/>
            <person name="Goldberg J."/>
            <person name="Griggs A."/>
            <person name="Gujja S."/>
            <person name="Heilman E.R."/>
            <person name="Heiman D."/>
            <person name="Hepburn T."/>
            <person name="Howarth C."/>
            <person name="Jen D."/>
            <person name="Larson L."/>
            <person name="Mehta T."/>
            <person name="Neiman D."/>
            <person name="Pearson M."/>
            <person name="Roberts A."/>
            <person name="Saif S."/>
            <person name="Shea T."/>
            <person name="Shenoy N."/>
            <person name="Sisk P."/>
            <person name="Stolte C."/>
            <person name="Sykes S."/>
            <person name="Walk T."/>
            <person name="White J."/>
            <person name="Yandava C."/>
            <person name="Haas B."/>
            <person name="Nusbaum C."/>
            <person name="Birren B."/>
        </authorList>
    </citation>
    <scope>NUCLEOTIDE SEQUENCE</scope>
    <source>
        <strain evidence="2">R3-111a-1</strain>
    </source>
</reference>
<dbReference type="HOGENOM" id="CLU_052199_1_0_1"/>
<protein>
    <submittedName>
        <fullName evidence="2 3">Uncharacterized protein</fullName>
    </submittedName>
</protein>
<dbReference type="AlphaFoldDB" id="J3PHV6"/>
<reference evidence="4" key="1">
    <citation type="submission" date="2010-07" db="EMBL/GenBank/DDBJ databases">
        <title>The genome sequence of Gaeumannomyces graminis var. tritici strain R3-111a-1.</title>
        <authorList>
            <consortium name="The Broad Institute Genome Sequencing Platform"/>
            <person name="Ma L.-J."/>
            <person name="Dead R."/>
            <person name="Young S."/>
            <person name="Zeng Q."/>
            <person name="Koehrsen M."/>
            <person name="Alvarado L."/>
            <person name="Berlin A."/>
            <person name="Chapman S.B."/>
            <person name="Chen Z."/>
            <person name="Freedman E."/>
            <person name="Gellesch M."/>
            <person name="Goldberg J."/>
            <person name="Griggs A."/>
            <person name="Gujja S."/>
            <person name="Heilman E.R."/>
            <person name="Heiman D."/>
            <person name="Hepburn T."/>
            <person name="Howarth C."/>
            <person name="Jen D."/>
            <person name="Larson L."/>
            <person name="Mehta T."/>
            <person name="Neiman D."/>
            <person name="Pearson M."/>
            <person name="Roberts A."/>
            <person name="Saif S."/>
            <person name="Shea T."/>
            <person name="Shenoy N."/>
            <person name="Sisk P."/>
            <person name="Stolte C."/>
            <person name="Sykes S."/>
            <person name="Walk T."/>
            <person name="White J."/>
            <person name="Yandava C."/>
            <person name="Haas B."/>
            <person name="Nusbaum C."/>
            <person name="Birren B."/>
        </authorList>
    </citation>
    <scope>NUCLEOTIDE SEQUENCE [LARGE SCALE GENOMIC DNA]</scope>
    <source>
        <strain evidence="4">R3-111a-1</strain>
    </source>
</reference>
<keyword evidence="4" id="KW-1185">Reference proteome</keyword>
<evidence type="ECO:0000313" key="4">
    <source>
        <dbReference type="Proteomes" id="UP000006039"/>
    </source>
</evidence>
<feature type="compositionally biased region" description="Basic and acidic residues" evidence="1">
    <location>
        <begin position="360"/>
        <end position="378"/>
    </location>
</feature>
<evidence type="ECO:0000256" key="1">
    <source>
        <dbReference type="SAM" id="MobiDB-lite"/>
    </source>
</evidence>
<dbReference type="VEuPathDB" id="FungiDB:GGTG_13087"/>
<dbReference type="RefSeq" id="XP_009229253.1">
    <property type="nucleotide sequence ID" value="XM_009230989.1"/>
</dbReference>
<dbReference type="InterPro" id="IPR046486">
    <property type="entry name" value="DUF6579"/>
</dbReference>
<feature type="compositionally biased region" description="Basic residues" evidence="1">
    <location>
        <begin position="415"/>
        <end position="424"/>
    </location>
</feature>
<organism evidence="2">
    <name type="scientific">Gaeumannomyces tritici (strain R3-111a-1)</name>
    <name type="common">Wheat and barley take-all root rot fungus</name>
    <name type="synonym">Gaeumannomyces graminis var. tritici</name>
    <dbReference type="NCBI Taxonomy" id="644352"/>
    <lineage>
        <taxon>Eukaryota</taxon>
        <taxon>Fungi</taxon>
        <taxon>Dikarya</taxon>
        <taxon>Ascomycota</taxon>
        <taxon>Pezizomycotina</taxon>
        <taxon>Sordariomycetes</taxon>
        <taxon>Sordariomycetidae</taxon>
        <taxon>Magnaporthales</taxon>
        <taxon>Magnaporthaceae</taxon>
        <taxon>Gaeumannomyces</taxon>
    </lineage>
</organism>
<feature type="compositionally biased region" description="Basic and acidic residues" evidence="1">
    <location>
        <begin position="402"/>
        <end position="414"/>
    </location>
</feature>
<reference evidence="2" key="3">
    <citation type="submission" date="2010-09" db="EMBL/GenBank/DDBJ databases">
        <title>Annotation of Gaeumannomyces graminis var. tritici R3-111a-1.</title>
        <authorList>
            <consortium name="The Broad Institute Genome Sequencing Platform"/>
            <person name="Ma L.-J."/>
            <person name="Dead R."/>
            <person name="Young S.K."/>
            <person name="Zeng Q."/>
            <person name="Gargeya S."/>
            <person name="Fitzgerald M."/>
            <person name="Haas B."/>
            <person name="Abouelleil A."/>
            <person name="Alvarado L."/>
            <person name="Arachchi H.M."/>
            <person name="Berlin A."/>
            <person name="Brown A."/>
            <person name="Chapman S.B."/>
            <person name="Chen Z."/>
            <person name="Dunbar C."/>
            <person name="Freedman E."/>
            <person name="Gearin G."/>
            <person name="Gellesch M."/>
            <person name="Goldberg J."/>
            <person name="Griggs A."/>
            <person name="Gujja S."/>
            <person name="Heiman D."/>
            <person name="Howarth C."/>
            <person name="Larson L."/>
            <person name="Lui A."/>
            <person name="MacDonald P.J.P."/>
            <person name="Mehta T."/>
            <person name="Montmayeur A."/>
            <person name="Murphy C."/>
            <person name="Neiman D."/>
            <person name="Pearson M."/>
            <person name="Priest M."/>
            <person name="Roberts A."/>
            <person name="Saif S."/>
            <person name="Shea T."/>
            <person name="Shenoy N."/>
            <person name="Sisk P."/>
            <person name="Stolte C."/>
            <person name="Sykes S."/>
            <person name="Yandava C."/>
            <person name="Wortman J."/>
            <person name="Nusbaum C."/>
            <person name="Birren B."/>
        </authorList>
    </citation>
    <scope>NUCLEOTIDE SEQUENCE</scope>
    <source>
        <strain evidence="2">R3-111a-1</strain>
    </source>
</reference>
<name>J3PHV6_GAET3</name>
<feature type="region of interest" description="Disordered" evidence="1">
    <location>
        <begin position="339"/>
        <end position="431"/>
    </location>
</feature>
<proteinExistence type="predicted"/>
<reference evidence="3" key="5">
    <citation type="submission" date="2018-04" db="UniProtKB">
        <authorList>
            <consortium name="EnsemblFungi"/>
        </authorList>
    </citation>
    <scope>IDENTIFICATION</scope>
    <source>
        <strain evidence="3">R3-111a-1</strain>
    </source>
</reference>
<dbReference type="STRING" id="644352.J3PHV6"/>
<evidence type="ECO:0000313" key="2">
    <source>
        <dbReference type="EMBL" id="EJT69468.1"/>
    </source>
</evidence>
<evidence type="ECO:0000313" key="3">
    <source>
        <dbReference type="EnsemblFungi" id="EJT69468"/>
    </source>
</evidence>
<dbReference type="EMBL" id="GL385404">
    <property type="protein sequence ID" value="EJT69468.1"/>
    <property type="molecule type" value="Genomic_DNA"/>
</dbReference>
<accession>J3PHV6</accession>
<dbReference type="Pfam" id="PF20219">
    <property type="entry name" value="DUF6579"/>
    <property type="match status" value="1"/>
</dbReference>
<dbReference type="GeneID" id="20353545"/>